<dbReference type="SMART" id="SM00342">
    <property type="entry name" value="HTH_ARAC"/>
    <property type="match status" value="1"/>
</dbReference>
<evidence type="ECO:0000259" key="4">
    <source>
        <dbReference type="PROSITE" id="PS01124"/>
    </source>
</evidence>
<feature type="domain" description="HTH araC/xylS-type" evidence="4">
    <location>
        <begin position="178"/>
        <end position="276"/>
    </location>
</feature>
<evidence type="ECO:0000313" key="6">
    <source>
        <dbReference type="Proteomes" id="UP000198462"/>
    </source>
</evidence>
<protein>
    <recommendedName>
        <fullName evidence="4">HTH araC/xylS-type domain-containing protein</fullName>
    </recommendedName>
</protein>
<dbReference type="InterPro" id="IPR050204">
    <property type="entry name" value="AraC_XylS_family_regulators"/>
</dbReference>
<dbReference type="GO" id="GO:0043565">
    <property type="term" value="F:sequence-specific DNA binding"/>
    <property type="evidence" value="ECO:0007669"/>
    <property type="project" value="InterPro"/>
</dbReference>
<evidence type="ECO:0000313" key="5">
    <source>
        <dbReference type="EMBL" id="OWV32512.1"/>
    </source>
</evidence>
<keyword evidence="1" id="KW-0805">Transcription regulation</keyword>
<sequence>MSTVAPRSPAARQLTPGSVVKFLRWKGKFPEGPSPRVKGGAPLTVDREDDPDPVWVRYIGTDARVSGALQDALSELQGLVFRTANDGRRGLPEILIFDARAGPGGRLALPGMAPSGAVALPLVSEGRFSRHMIFDHGYADYLVWPLISAELAIRLAGCRTLFFPANTDAPEARDPLVARCCAYMRRNLDRDIQLSEVVRELGTNRSSLSAHFRQTLGCSPIAWLRQTRLARAAELLETTALPVAEIGAAVGYDDSNNFSTAFRREYGAPPSLFRNSHIRKGMPDSRKGGS</sequence>
<name>A0A219B2C4_9SPHN</name>
<comment type="caution">
    <text evidence="5">The sequence shown here is derived from an EMBL/GenBank/DDBJ whole genome shotgun (WGS) entry which is preliminary data.</text>
</comment>
<dbReference type="SUPFAM" id="SSF46689">
    <property type="entry name" value="Homeodomain-like"/>
    <property type="match status" value="2"/>
</dbReference>
<reference evidence="6" key="1">
    <citation type="submission" date="2017-05" db="EMBL/GenBank/DDBJ databases">
        <authorList>
            <person name="Lin X."/>
        </authorList>
    </citation>
    <scope>NUCLEOTIDE SEQUENCE [LARGE SCALE GENOMIC DNA]</scope>
    <source>
        <strain evidence="6">JLT2012</strain>
    </source>
</reference>
<keyword evidence="6" id="KW-1185">Reference proteome</keyword>
<dbReference type="InterPro" id="IPR018060">
    <property type="entry name" value="HTH_AraC"/>
</dbReference>
<organism evidence="5 6">
    <name type="scientific">Pacificimonas flava</name>
    <dbReference type="NCBI Taxonomy" id="1234595"/>
    <lineage>
        <taxon>Bacteria</taxon>
        <taxon>Pseudomonadati</taxon>
        <taxon>Pseudomonadota</taxon>
        <taxon>Alphaproteobacteria</taxon>
        <taxon>Sphingomonadales</taxon>
        <taxon>Sphingosinicellaceae</taxon>
        <taxon>Pacificimonas</taxon>
    </lineage>
</organism>
<keyword evidence="3" id="KW-0804">Transcription</keyword>
<dbReference type="InterPro" id="IPR018062">
    <property type="entry name" value="HTH_AraC-typ_CS"/>
</dbReference>
<dbReference type="Gene3D" id="1.10.10.60">
    <property type="entry name" value="Homeodomain-like"/>
    <property type="match status" value="2"/>
</dbReference>
<dbReference type="PANTHER" id="PTHR46796:SF7">
    <property type="entry name" value="ARAC FAMILY TRANSCRIPTIONAL REGULATOR"/>
    <property type="match status" value="1"/>
</dbReference>
<dbReference type="Proteomes" id="UP000198462">
    <property type="component" value="Unassembled WGS sequence"/>
</dbReference>
<dbReference type="EMBL" id="NFZT01000001">
    <property type="protein sequence ID" value="OWV32512.1"/>
    <property type="molecule type" value="Genomic_DNA"/>
</dbReference>
<dbReference type="OrthoDB" id="9816011at2"/>
<accession>A0A219B2C4</accession>
<evidence type="ECO:0000256" key="1">
    <source>
        <dbReference type="ARBA" id="ARBA00023015"/>
    </source>
</evidence>
<keyword evidence="2" id="KW-0238">DNA-binding</keyword>
<dbReference type="PROSITE" id="PS00041">
    <property type="entry name" value="HTH_ARAC_FAMILY_1"/>
    <property type="match status" value="1"/>
</dbReference>
<dbReference type="Pfam" id="PF12833">
    <property type="entry name" value="HTH_18"/>
    <property type="match status" value="1"/>
</dbReference>
<dbReference type="PANTHER" id="PTHR46796">
    <property type="entry name" value="HTH-TYPE TRANSCRIPTIONAL ACTIVATOR RHAS-RELATED"/>
    <property type="match status" value="1"/>
</dbReference>
<dbReference type="InterPro" id="IPR009057">
    <property type="entry name" value="Homeodomain-like_sf"/>
</dbReference>
<dbReference type="GO" id="GO:0003700">
    <property type="term" value="F:DNA-binding transcription factor activity"/>
    <property type="evidence" value="ECO:0007669"/>
    <property type="project" value="InterPro"/>
</dbReference>
<dbReference type="PRINTS" id="PR00032">
    <property type="entry name" value="HTHARAC"/>
</dbReference>
<proteinExistence type="predicted"/>
<dbReference type="PROSITE" id="PS01124">
    <property type="entry name" value="HTH_ARAC_FAMILY_2"/>
    <property type="match status" value="1"/>
</dbReference>
<dbReference type="InterPro" id="IPR020449">
    <property type="entry name" value="Tscrpt_reg_AraC-type_HTH"/>
</dbReference>
<evidence type="ECO:0000256" key="3">
    <source>
        <dbReference type="ARBA" id="ARBA00023163"/>
    </source>
</evidence>
<evidence type="ECO:0000256" key="2">
    <source>
        <dbReference type="ARBA" id="ARBA00023125"/>
    </source>
</evidence>
<gene>
    <name evidence="5" type="ORF">B5C34_02945</name>
</gene>
<dbReference type="AlphaFoldDB" id="A0A219B2C4"/>